<comment type="caution">
    <text evidence="1">The sequence shown here is derived from an EMBL/GenBank/DDBJ whole genome shotgun (WGS) entry which is preliminary data.</text>
</comment>
<dbReference type="Gene3D" id="6.10.250.2700">
    <property type="match status" value="1"/>
</dbReference>
<gene>
    <name evidence="1" type="ORF">ACFFV7_42725</name>
</gene>
<keyword evidence="2" id="KW-1185">Reference proteome</keyword>
<proteinExistence type="predicted"/>
<protein>
    <submittedName>
        <fullName evidence="1">Uncharacterized protein</fullName>
    </submittedName>
</protein>
<evidence type="ECO:0000313" key="1">
    <source>
        <dbReference type="EMBL" id="MFB9207957.1"/>
    </source>
</evidence>
<reference evidence="1 2" key="1">
    <citation type="submission" date="2024-09" db="EMBL/GenBank/DDBJ databases">
        <authorList>
            <person name="Sun Q."/>
            <person name="Mori K."/>
        </authorList>
    </citation>
    <scope>NUCLEOTIDE SEQUENCE [LARGE SCALE GENOMIC DNA]</scope>
    <source>
        <strain evidence="1 2">CCM 3426</strain>
    </source>
</reference>
<organism evidence="1 2">
    <name type="scientific">Nonomuraea spiralis</name>
    <dbReference type="NCBI Taxonomy" id="46182"/>
    <lineage>
        <taxon>Bacteria</taxon>
        <taxon>Bacillati</taxon>
        <taxon>Actinomycetota</taxon>
        <taxon>Actinomycetes</taxon>
        <taxon>Streptosporangiales</taxon>
        <taxon>Streptosporangiaceae</taxon>
        <taxon>Nonomuraea</taxon>
    </lineage>
</organism>
<evidence type="ECO:0000313" key="2">
    <source>
        <dbReference type="Proteomes" id="UP001589647"/>
    </source>
</evidence>
<dbReference type="EMBL" id="JBHMEI010000067">
    <property type="protein sequence ID" value="MFB9207957.1"/>
    <property type="molecule type" value="Genomic_DNA"/>
</dbReference>
<name>A0ABV5ITV4_9ACTN</name>
<sequence length="71" mass="7858">MGADAGAETAEELATLRSEVTEELKFVRAALAEEFNSVRSEILDLNINWTACCNVLAFRTSRQTPHHMSFG</sequence>
<dbReference type="Proteomes" id="UP001589647">
    <property type="component" value="Unassembled WGS sequence"/>
</dbReference>
<dbReference type="RefSeq" id="WP_189648625.1">
    <property type="nucleotide sequence ID" value="NZ_BMRC01000007.1"/>
</dbReference>
<accession>A0ABV5ITV4</accession>